<evidence type="ECO:0000256" key="7">
    <source>
        <dbReference type="PIRSR" id="PIRSR602403-1"/>
    </source>
</evidence>
<dbReference type="Gene3D" id="1.10.630.10">
    <property type="entry name" value="Cytochrome P450"/>
    <property type="match status" value="1"/>
</dbReference>
<proteinExistence type="inferred from homology"/>
<dbReference type="InterPro" id="IPR050121">
    <property type="entry name" value="Cytochrome_P450_monoxygenase"/>
</dbReference>
<keyword evidence="9" id="KW-1133">Transmembrane helix</keyword>
<dbReference type="GO" id="GO:0004497">
    <property type="term" value="F:monooxygenase activity"/>
    <property type="evidence" value="ECO:0007669"/>
    <property type="project" value="UniProtKB-KW"/>
</dbReference>
<comment type="caution">
    <text evidence="10">The sequence shown here is derived from an EMBL/GenBank/DDBJ whole genome shotgun (WGS) entry which is preliminary data.</text>
</comment>
<keyword evidence="9" id="KW-0812">Transmembrane</keyword>
<sequence length="508" mass="58362">MALLSILNQTTILLALLCLFVYFVGLVVYRLFFSPIANIPGPRFAAITFWVEAYWEVVKGGKFIFKIEEWHEKYGPIIRVTPTEVHIRDAEFYNELFNTKTKYHKLPQLQHRLAHPQALSDAIDHDYHRRRRAAVAPFFTRQKIIDFSPYTSSRIKKMCNILETQYKGTGKVVCLNEAWGAYVADVLIWYICGLSYDFLDFPEFKSPFTTAIHNFLYSFPFATCFPTIAKLLQSLPEWFLVMVDPKMKPVFEFRHEVRGQIRRIVAGENDADKHVKHRTVFHELLKSSMNRSEITQEVMEQEGQSFVGAGIDTTKTALTVGSFWILQTPGVKARLREELEKAMPNPDELLPLTELEKLPYLNAVVQESLRISYGLSNRIQRTNPTGVIQYGKYVIPPGTEFSMSNYLQVTDPKLFPNPDKFIPERWIDNPMTSTGHPLSKYLTTFGKGPRMCLGMNFSLAEMYLGLSGLFRLVDLELYETDRSDVDMAGSFFVPLPKKSSKGVRVIVK</sequence>
<keyword evidence="7 8" id="KW-0349">Heme</keyword>
<dbReference type="PANTHER" id="PTHR24305:SF157">
    <property type="entry name" value="N-ACETYLTRYPTOPHAN 6-HYDROXYLASE IVOC-RELATED"/>
    <property type="match status" value="1"/>
</dbReference>
<reference evidence="10" key="1">
    <citation type="submission" date="2019-11" db="EMBL/GenBank/DDBJ databases">
        <title>Bipolaris sorokiniana Genome sequencing.</title>
        <authorList>
            <person name="Wang H."/>
        </authorList>
    </citation>
    <scope>NUCLEOTIDE SEQUENCE</scope>
</reference>
<comment type="similarity">
    <text evidence="2 8">Belongs to the cytochrome P450 family.</text>
</comment>
<dbReference type="SUPFAM" id="SSF48264">
    <property type="entry name" value="Cytochrome P450"/>
    <property type="match status" value="1"/>
</dbReference>
<comment type="cofactor">
    <cofactor evidence="1 7">
        <name>heme</name>
        <dbReference type="ChEBI" id="CHEBI:30413"/>
    </cofactor>
</comment>
<feature type="binding site" description="axial binding residue" evidence="7">
    <location>
        <position position="452"/>
    </location>
    <ligand>
        <name>heme</name>
        <dbReference type="ChEBI" id="CHEBI:30413"/>
    </ligand>
    <ligandPart>
        <name>Fe</name>
        <dbReference type="ChEBI" id="CHEBI:18248"/>
    </ligandPart>
</feature>
<keyword evidence="3 7" id="KW-0479">Metal-binding</keyword>
<evidence type="ECO:0000256" key="6">
    <source>
        <dbReference type="ARBA" id="ARBA00023033"/>
    </source>
</evidence>
<keyword evidence="6 8" id="KW-0503">Monooxygenase</keyword>
<evidence type="ECO:0000313" key="10">
    <source>
        <dbReference type="EMBL" id="KAF5845561.1"/>
    </source>
</evidence>
<dbReference type="PANTHER" id="PTHR24305">
    <property type="entry name" value="CYTOCHROME P450"/>
    <property type="match status" value="1"/>
</dbReference>
<dbReference type="EMBL" id="WNKQ01000018">
    <property type="protein sequence ID" value="KAF5845561.1"/>
    <property type="molecule type" value="Genomic_DNA"/>
</dbReference>
<evidence type="ECO:0000256" key="5">
    <source>
        <dbReference type="ARBA" id="ARBA00023004"/>
    </source>
</evidence>
<keyword evidence="9" id="KW-0472">Membrane</keyword>
<dbReference type="Pfam" id="PF00067">
    <property type="entry name" value="p450"/>
    <property type="match status" value="1"/>
</dbReference>
<protein>
    <recommendedName>
        <fullName evidence="12">Cytochrome P450</fullName>
    </recommendedName>
</protein>
<dbReference type="Proteomes" id="UP000624244">
    <property type="component" value="Unassembled WGS sequence"/>
</dbReference>
<dbReference type="PROSITE" id="PS00086">
    <property type="entry name" value="CYTOCHROME_P450"/>
    <property type="match status" value="1"/>
</dbReference>
<keyword evidence="5 7" id="KW-0408">Iron</keyword>
<dbReference type="PRINTS" id="PR00385">
    <property type="entry name" value="P450"/>
</dbReference>
<gene>
    <name evidence="10" type="ORF">GGP41_009395</name>
</gene>
<evidence type="ECO:0000256" key="9">
    <source>
        <dbReference type="SAM" id="Phobius"/>
    </source>
</evidence>
<organism evidence="10 11">
    <name type="scientific">Cochliobolus sativus</name>
    <name type="common">Common root rot and spot blotch fungus</name>
    <name type="synonym">Bipolaris sorokiniana</name>
    <dbReference type="NCBI Taxonomy" id="45130"/>
    <lineage>
        <taxon>Eukaryota</taxon>
        <taxon>Fungi</taxon>
        <taxon>Dikarya</taxon>
        <taxon>Ascomycota</taxon>
        <taxon>Pezizomycotina</taxon>
        <taxon>Dothideomycetes</taxon>
        <taxon>Pleosporomycetidae</taxon>
        <taxon>Pleosporales</taxon>
        <taxon>Pleosporineae</taxon>
        <taxon>Pleosporaceae</taxon>
        <taxon>Bipolaris</taxon>
    </lineage>
</organism>
<evidence type="ECO:0000313" key="11">
    <source>
        <dbReference type="Proteomes" id="UP000624244"/>
    </source>
</evidence>
<evidence type="ECO:0000256" key="2">
    <source>
        <dbReference type="ARBA" id="ARBA00010617"/>
    </source>
</evidence>
<keyword evidence="4 8" id="KW-0560">Oxidoreductase</keyword>
<dbReference type="AlphaFoldDB" id="A0A8H5Z8L6"/>
<dbReference type="InterPro" id="IPR036396">
    <property type="entry name" value="Cyt_P450_sf"/>
</dbReference>
<evidence type="ECO:0000256" key="1">
    <source>
        <dbReference type="ARBA" id="ARBA00001971"/>
    </source>
</evidence>
<dbReference type="OMA" id="MCNILET"/>
<dbReference type="GO" id="GO:0020037">
    <property type="term" value="F:heme binding"/>
    <property type="evidence" value="ECO:0007669"/>
    <property type="project" value="InterPro"/>
</dbReference>
<evidence type="ECO:0000256" key="3">
    <source>
        <dbReference type="ARBA" id="ARBA00022723"/>
    </source>
</evidence>
<dbReference type="InterPro" id="IPR002403">
    <property type="entry name" value="Cyt_P450_E_grp-IV"/>
</dbReference>
<dbReference type="CDD" id="cd11062">
    <property type="entry name" value="CYP58-like"/>
    <property type="match status" value="1"/>
</dbReference>
<evidence type="ECO:0008006" key="12">
    <source>
        <dbReference type="Google" id="ProtNLM"/>
    </source>
</evidence>
<evidence type="ECO:0000256" key="8">
    <source>
        <dbReference type="RuleBase" id="RU000461"/>
    </source>
</evidence>
<dbReference type="GO" id="GO:0005506">
    <property type="term" value="F:iron ion binding"/>
    <property type="evidence" value="ECO:0007669"/>
    <property type="project" value="InterPro"/>
</dbReference>
<dbReference type="InterPro" id="IPR001128">
    <property type="entry name" value="Cyt_P450"/>
</dbReference>
<evidence type="ECO:0000256" key="4">
    <source>
        <dbReference type="ARBA" id="ARBA00023002"/>
    </source>
</evidence>
<dbReference type="PRINTS" id="PR00465">
    <property type="entry name" value="EP450IV"/>
</dbReference>
<name>A0A8H5Z8L6_COCSA</name>
<feature type="transmembrane region" description="Helical" evidence="9">
    <location>
        <begin position="12"/>
        <end position="33"/>
    </location>
</feature>
<dbReference type="InterPro" id="IPR017972">
    <property type="entry name" value="Cyt_P450_CS"/>
</dbReference>
<dbReference type="GO" id="GO:0016705">
    <property type="term" value="F:oxidoreductase activity, acting on paired donors, with incorporation or reduction of molecular oxygen"/>
    <property type="evidence" value="ECO:0007669"/>
    <property type="project" value="InterPro"/>
</dbReference>
<accession>A0A8H5Z8L6</accession>